<reference evidence="3 4" key="1">
    <citation type="submission" date="2019-10" db="EMBL/GenBank/DDBJ databases">
        <title>Gracilibacillus sp. nov. isolated from rice seeds.</title>
        <authorList>
            <person name="He S."/>
        </authorList>
    </citation>
    <scope>NUCLEOTIDE SEQUENCE [LARGE SCALE GENOMIC DNA]</scope>
    <source>
        <strain evidence="3 4">TD8</strain>
    </source>
</reference>
<dbReference type="PROSITE" id="PS51737">
    <property type="entry name" value="RECOMBINASE_DNA_BIND"/>
    <property type="match status" value="1"/>
</dbReference>
<name>A0A7C8GWU9_9BACI</name>
<dbReference type="EMBL" id="WEID01000006">
    <property type="protein sequence ID" value="KAB8139165.1"/>
    <property type="molecule type" value="Genomic_DNA"/>
</dbReference>
<proteinExistence type="predicted"/>
<dbReference type="Pfam" id="PF13408">
    <property type="entry name" value="Zn_ribbon_recom"/>
    <property type="match status" value="1"/>
</dbReference>
<dbReference type="Gene3D" id="3.40.50.1390">
    <property type="entry name" value="Resolvase, N-terminal catalytic domain"/>
    <property type="match status" value="1"/>
</dbReference>
<protein>
    <submittedName>
        <fullName evidence="3">Recombinase family protein</fullName>
    </submittedName>
</protein>
<evidence type="ECO:0000256" key="1">
    <source>
        <dbReference type="SAM" id="Coils"/>
    </source>
</evidence>
<accession>A0A7C8GWU9</accession>
<comment type="caution">
    <text evidence="3">The sequence shown here is derived from an EMBL/GenBank/DDBJ whole genome shotgun (WGS) entry which is preliminary data.</text>
</comment>
<keyword evidence="4" id="KW-1185">Reference proteome</keyword>
<dbReference type="InterPro" id="IPR036162">
    <property type="entry name" value="Resolvase-like_N_sf"/>
</dbReference>
<dbReference type="InterPro" id="IPR011109">
    <property type="entry name" value="DNA_bind_recombinase_dom"/>
</dbReference>
<dbReference type="SMART" id="SM00857">
    <property type="entry name" value="Resolvase"/>
    <property type="match status" value="1"/>
</dbReference>
<sequence>MKLGAAYIRTSVDKTGNKISPQQQYNAIKGFADNNSITLVNEGYYDEDVSSENFEDRPAFQQLLEDIDKYNIKYIIFYDSSRYTRVVKDFINMTTNLQEKGVKIFLANSGKEVNLLDWNNNTMMDLIQSIFDQNMREDVRKKVKANINELVDMGCYIGGPIPIGLSIEEVEINERKRKRYCLGDTKEIELVKNIFKWYLEDDKSLSEIVRLADEQYADILNENDIKKYRKNGTENHYNGVYFNSKKIWRILRNPSYTGYMVKNRRERITKKKRKDNPMEEWYWSKNFREGKEPDFTPIVSFETWEKVQQKMQARKPKQEHYDPQRENSPYLLSSMLKCNECGRAMNGTYTMGKTKKDGTRSKFYYYKCDVAIKSKGQNCSNKKMVRCEKVDNIVLDIFGNATVLLNVLKTLYNYQKDALENNTAYLEKINELENKIKKAEIAEQNVISSIGEVTDPDFKMKLISQGEELSKQIRQLRKQKNELNDEQEEQNMKKVELQEVVGLLLQPETLYKNQTTKQVRNYLKHVIESIEYKPNKEIVMNLKFAKKSMSIATVPTEKFKELKQEIKTEKGRVSKKKVKEQNQIVLFSLLATLWDKDPNKIGKDEASIINFIIEALDEFNGTNEEFAYPKYSGTVAHGGSFVPSV</sequence>
<dbReference type="Gene3D" id="3.90.1750.20">
    <property type="entry name" value="Putative Large Serine Recombinase, Chain B, Domain 2"/>
    <property type="match status" value="1"/>
</dbReference>
<dbReference type="RefSeq" id="WP_153401106.1">
    <property type="nucleotide sequence ID" value="NZ_ML762424.1"/>
</dbReference>
<dbReference type="CDD" id="cd00338">
    <property type="entry name" value="Ser_Recombinase"/>
    <property type="match status" value="1"/>
</dbReference>
<dbReference type="PANTHER" id="PTHR30461">
    <property type="entry name" value="DNA-INVERTASE FROM LAMBDOID PROPHAGE"/>
    <property type="match status" value="1"/>
</dbReference>
<feature type="coiled-coil region" evidence="1">
    <location>
        <begin position="415"/>
        <end position="500"/>
    </location>
</feature>
<dbReference type="OrthoDB" id="9811097at2"/>
<dbReference type="InterPro" id="IPR050639">
    <property type="entry name" value="SSR_resolvase"/>
</dbReference>
<evidence type="ECO:0000313" key="3">
    <source>
        <dbReference type="EMBL" id="KAB8139165.1"/>
    </source>
</evidence>
<organism evidence="3 4">
    <name type="scientific">Gracilibacillus oryzae</name>
    <dbReference type="NCBI Taxonomy" id="1672701"/>
    <lineage>
        <taxon>Bacteria</taxon>
        <taxon>Bacillati</taxon>
        <taxon>Bacillota</taxon>
        <taxon>Bacilli</taxon>
        <taxon>Bacillales</taxon>
        <taxon>Bacillaceae</taxon>
        <taxon>Gracilibacillus</taxon>
    </lineage>
</organism>
<dbReference type="GO" id="GO:0000150">
    <property type="term" value="F:DNA strand exchange activity"/>
    <property type="evidence" value="ECO:0007669"/>
    <property type="project" value="InterPro"/>
</dbReference>
<keyword evidence="1" id="KW-0175">Coiled coil</keyword>
<dbReference type="PANTHER" id="PTHR30461:SF23">
    <property type="entry name" value="DNA RECOMBINASE-RELATED"/>
    <property type="match status" value="1"/>
</dbReference>
<dbReference type="InterPro" id="IPR038109">
    <property type="entry name" value="DNA_bind_recomb_sf"/>
</dbReference>
<evidence type="ECO:0000313" key="4">
    <source>
        <dbReference type="Proteomes" id="UP000480246"/>
    </source>
</evidence>
<feature type="domain" description="Recombinase" evidence="2">
    <location>
        <begin position="185"/>
        <end position="317"/>
    </location>
</feature>
<dbReference type="Proteomes" id="UP000480246">
    <property type="component" value="Unassembled WGS sequence"/>
</dbReference>
<dbReference type="Pfam" id="PF07508">
    <property type="entry name" value="Recombinase"/>
    <property type="match status" value="1"/>
</dbReference>
<dbReference type="AlphaFoldDB" id="A0A7C8GWU9"/>
<dbReference type="InterPro" id="IPR006119">
    <property type="entry name" value="Resolv_N"/>
</dbReference>
<dbReference type="Pfam" id="PF00239">
    <property type="entry name" value="Resolvase"/>
    <property type="match status" value="1"/>
</dbReference>
<gene>
    <name evidence="3" type="ORF">F9U64_01890</name>
</gene>
<evidence type="ECO:0000259" key="2">
    <source>
        <dbReference type="PROSITE" id="PS51737"/>
    </source>
</evidence>
<dbReference type="GO" id="GO:0003677">
    <property type="term" value="F:DNA binding"/>
    <property type="evidence" value="ECO:0007669"/>
    <property type="project" value="InterPro"/>
</dbReference>
<dbReference type="SUPFAM" id="SSF53041">
    <property type="entry name" value="Resolvase-like"/>
    <property type="match status" value="1"/>
</dbReference>
<dbReference type="InterPro" id="IPR025827">
    <property type="entry name" value="Zn_ribbon_recom_dom"/>
</dbReference>